<dbReference type="Proteomes" id="UP000284395">
    <property type="component" value="Unassembled WGS sequence"/>
</dbReference>
<name>A0A420ERU3_9SPHN</name>
<dbReference type="OrthoDB" id="7605646at2"/>
<reference evidence="1 2" key="1">
    <citation type="submission" date="2018-09" db="EMBL/GenBank/DDBJ databases">
        <title>Altererythrobacter spongiae sp. nov., isolated from a marine sponge.</title>
        <authorList>
            <person name="Zhuang L."/>
            <person name="Luo L."/>
        </authorList>
    </citation>
    <scope>NUCLEOTIDE SEQUENCE [LARGE SCALE GENOMIC DNA]</scope>
    <source>
        <strain evidence="1 2">HN-Y73</strain>
    </source>
</reference>
<organism evidence="1 2">
    <name type="scientific">Altericroceibacterium spongiae</name>
    <dbReference type="NCBI Taxonomy" id="2320269"/>
    <lineage>
        <taxon>Bacteria</taxon>
        <taxon>Pseudomonadati</taxon>
        <taxon>Pseudomonadota</taxon>
        <taxon>Alphaproteobacteria</taxon>
        <taxon>Sphingomonadales</taxon>
        <taxon>Erythrobacteraceae</taxon>
        <taxon>Altericroceibacterium</taxon>
    </lineage>
</organism>
<sequence>MSDHNWKAGDMALCVHDGGWNLLDGTDAEGPNAGEINTVRRVGSDPAGVIGLWFEDYPGDRPCDGYPAKSFRKIRPHAPDAEDAETIRLLKRQPEAAPC</sequence>
<dbReference type="RefSeq" id="WP_120323254.1">
    <property type="nucleotide sequence ID" value="NZ_RAPF01000001.1"/>
</dbReference>
<dbReference type="AlphaFoldDB" id="A0A420ERU3"/>
<protein>
    <submittedName>
        <fullName evidence="1">Uncharacterized protein</fullName>
    </submittedName>
</protein>
<evidence type="ECO:0000313" key="2">
    <source>
        <dbReference type="Proteomes" id="UP000284395"/>
    </source>
</evidence>
<dbReference type="EMBL" id="RAPF01000001">
    <property type="protein sequence ID" value="RKF23350.1"/>
    <property type="molecule type" value="Genomic_DNA"/>
</dbReference>
<evidence type="ECO:0000313" key="1">
    <source>
        <dbReference type="EMBL" id="RKF23350.1"/>
    </source>
</evidence>
<proteinExistence type="predicted"/>
<comment type="caution">
    <text evidence="1">The sequence shown here is derived from an EMBL/GenBank/DDBJ whole genome shotgun (WGS) entry which is preliminary data.</text>
</comment>
<keyword evidence="2" id="KW-1185">Reference proteome</keyword>
<accession>A0A420ERU3</accession>
<gene>
    <name evidence="1" type="ORF">D6851_02440</name>
</gene>